<accession>A0A4P2WV69</accession>
<proteinExistence type="predicted"/>
<dbReference type="KEGG" id="vg:55806183"/>
<keyword evidence="2" id="KW-1185">Reference proteome</keyword>
<dbReference type="RefSeq" id="YP_009876975.1">
    <property type="nucleotide sequence ID" value="NC_049384.1"/>
</dbReference>
<protein>
    <submittedName>
        <fullName evidence="1">Uncharacterized protein</fullName>
    </submittedName>
</protein>
<dbReference type="EMBL" id="LC373201">
    <property type="protein sequence ID" value="BBK03748.1"/>
    <property type="molecule type" value="Genomic_DNA"/>
</dbReference>
<dbReference type="GeneID" id="55806183"/>
<sequence>MAMQRIEDMDSLDIESMVSVMLEEDRKIPVVEYQMPKLGDADGLWKMLNGNKTSGKSGFARGELNIICVGGRTR</sequence>
<evidence type="ECO:0000313" key="2">
    <source>
        <dbReference type="Proteomes" id="UP000248666"/>
    </source>
</evidence>
<organism evidence="1 2">
    <name type="scientific">Enterobacter phage EspM4VN</name>
    <dbReference type="NCBI Taxonomy" id="2137745"/>
    <lineage>
        <taxon>Viruses</taxon>
        <taxon>Duplodnaviria</taxon>
        <taxon>Heunggongvirae</taxon>
        <taxon>Uroviricota</taxon>
        <taxon>Caudoviricetes</taxon>
        <taxon>Pantevenvirales</taxon>
        <taxon>Ackermannviridae</taxon>
        <taxon>Aglimvirinae</taxon>
        <taxon>Agtrevirus</taxon>
        <taxon>Agtrevirus EM4</taxon>
    </lineage>
</organism>
<reference evidence="1 2" key="1">
    <citation type="submission" date="2018-02" db="EMBL/GenBank/DDBJ databases">
        <title>Isolation and characterization of bacteriophage of Enterobacter asburiae, a cause of soft rot disease of plants in Vietnam.</title>
        <authorList>
            <person name="Doi K."/>
            <person name="Nagayoshi Y."/>
            <person name="Fujino Y."/>
            <person name="Thanh N.C."/>
        </authorList>
    </citation>
    <scope>NUCLEOTIDE SEQUENCE [LARGE SCALE GENOMIC DNA]</scope>
</reference>
<dbReference type="Proteomes" id="UP000248666">
    <property type="component" value="Segment"/>
</dbReference>
<evidence type="ECO:0000313" key="1">
    <source>
        <dbReference type="EMBL" id="BBK03748.1"/>
    </source>
</evidence>
<name>A0A4P2WV69_9CAUD</name>